<dbReference type="Pfam" id="PF09482">
    <property type="entry name" value="OrgA_MxiK"/>
    <property type="match status" value="1"/>
</dbReference>
<comment type="caution">
    <text evidence="1">The sequence shown here is derived from an EMBL/GenBank/DDBJ whole genome shotgun (WGS) entry which is preliminary data.</text>
</comment>
<evidence type="ECO:0000313" key="2">
    <source>
        <dbReference type="Proteomes" id="UP001167864"/>
    </source>
</evidence>
<sequence length="181" mass="21415">MDYMKILLSPGSYFHPDHIMIEHKKSPIYLQAFQNNYLISKYRLPIPCELSLCIPRVIKESWGNLQDIAWKLGTLRVDTKHHLYLLTYDDIELRNNILPKFKYILQKYKEKHITPNHIMAFGAQQLVETIIFFDATLKSRAEHVFSQRVIDIMGTLQCARLPFNLIEMVCYHVKSKKNTFE</sequence>
<reference evidence="1" key="1">
    <citation type="submission" date="2023-06" db="EMBL/GenBank/DDBJ databases">
        <authorList>
            <person name="Polev D.E."/>
            <person name="Saitova A.T."/>
            <person name="Bogumilchik E.A."/>
            <person name="Kokorina G.I."/>
            <person name="Voskresenskaia E.A."/>
        </authorList>
    </citation>
    <scope>NUCLEOTIDE SEQUENCE</scope>
    <source>
        <strain evidence="1">2145 StPb PI</strain>
    </source>
</reference>
<organism evidence="1 2">
    <name type="scientific">Yersinia nurmii</name>
    <dbReference type="NCBI Taxonomy" id="685706"/>
    <lineage>
        <taxon>Bacteria</taxon>
        <taxon>Pseudomonadati</taxon>
        <taxon>Pseudomonadota</taxon>
        <taxon>Gammaproteobacteria</taxon>
        <taxon>Enterobacterales</taxon>
        <taxon>Yersiniaceae</taxon>
        <taxon>Yersinia</taxon>
    </lineage>
</organism>
<evidence type="ECO:0000313" key="1">
    <source>
        <dbReference type="EMBL" id="MDN0088875.1"/>
    </source>
</evidence>
<accession>A0AAW7KAN3</accession>
<protein>
    <recommendedName>
        <fullName evidence="3">Type III secretion apparatus protein OrgA/MxiK</fullName>
    </recommendedName>
</protein>
<dbReference type="AlphaFoldDB" id="A0AAW7KAN3"/>
<gene>
    <name evidence="1" type="ORF">QVN42_16090</name>
</gene>
<dbReference type="InterPro" id="IPR013388">
    <property type="entry name" value="T3SS_OrgA/MxiK"/>
</dbReference>
<dbReference type="Proteomes" id="UP001167864">
    <property type="component" value="Unassembled WGS sequence"/>
</dbReference>
<dbReference type="EMBL" id="JAUEHU010000018">
    <property type="protein sequence ID" value="MDN0088875.1"/>
    <property type="molecule type" value="Genomic_DNA"/>
</dbReference>
<name>A0AAW7KAN3_9GAMM</name>
<proteinExistence type="predicted"/>
<evidence type="ECO:0008006" key="3">
    <source>
        <dbReference type="Google" id="ProtNLM"/>
    </source>
</evidence>
<dbReference type="RefSeq" id="WP_289818248.1">
    <property type="nucleotide sequence ID" value="NZ_JAUEHU010000018.1"/>
</dbReference>